<sequence length="98" mass="10717">MTDNGRHDPIVELMIVASDRDDARSDDPSYDALLEMDRLEELLEAMDELGASDRSAVESLPVSPASVEVLAELDALRMDSSDQIEARLAELAAVLDDE</sequence>
<reference evidence="1" key="1">
    <citation type="submission" date="2020-02" db="EMBL/GenBank/DDBJ databases">
        <authorList>
            <person name="Meier V. D."/>
        </authorList>
    </citation>
    <scope>NUCLEOTIDE SEQUENCE</scope>
    <source>
        <strain evidence="1">AVDCRST_MAG33</strain>
    </source>
</reference>
<protein>
    <submittedName>
        <fullName evidence="1">Uncharacterized protein</fullName>
    </submittedName>
</protein>
<organism evidence="1">
    <name type="scientific">uncultured Thermomicrobiales bacterium</name>
    <dbReference type="NCBI Taxonomy" id="1645740"/>
    <lineage>
        <taxon>Bacteria</taxon>
        <taxon>Pseudomonadati</taxon>
        <taxon>Thermomicrobiota</taxon>
        <taxon>Thermomicrobia</taxon>
        <taxon>Thermomicrobiales</taxon>
        <taxon>environmental samples</taxon>
    </lineage>
</organism>
<name>A0A6J4V4U2_9BACT</name>
<proteinExistence type="predicted"/>
<dbReference type="EMBL" id="CADCWK010000262">
    <property type="protein sequence ID" value="CAA9568597.1"/>
    <property type="molecule type" value="Genomic_DNA"/>
</dbReference>
<gene>
    <name evidence="1" type="ORF">AVDCRST_MAG33-2297</name>
</gene>
<dbReference type="AlphaFoldDB" id="A0A6J4V4U2"/>
<accession>A0A6J4V4U2</accession>
<evidence type="ECO:0000313" key="1">
    <source>
        <dbReference type="EMBL" id="CAA9568597.1"/>
    </source>
</evidence>